<reference evidence="2" key="1">
    <citation type="journal article" date="2023" name="Phytobiomes J">
        <title>Deciphering the key players within the bacterial microbiota associated with aerial crown gall tumors on rhododendron: Insights into the gallobiome.</title>
        <authorList>
            <person name="Kuzmanovic N."/>
            <person name="Nesme J."/>
            <person name="Wolf J."/>
            <person name="Neumann-Schaal M."/>
            <person name="Petersen J."/>
            <person name="Fernandez-Gnecco G."/>
            <person name="Sproeer C."/>
            <person name="Bunk B."/>
            <person name="Overmann J."/>
            <person name="Sorensen S.J."/>
            <person name="Idczak E."/>
            <person name="Smalla K."/>
        </authorList>
    </citation>
    <scope>NUCLEOTIDE SEQUENCE [LARGE SCALE GENOMIC DNA]</scope>
    <source>
        <strain evidence="2">Rho-14.1</strain>
    </source>
</reference>
<dbReference type="RefSeq" id="WP_153366897.1">
    <property type="nucleotide sequence ID" value="NZ_JABAIN010000007.1"/>
</dbReference>
<dbReference type="GeneID" id="86882846"/>
<keyword evidence="1" id="KW-0472">Membrane</keyword>
<accession>A0ABU4VXK3</accession>
<proteinExistence type="predicted"/>
<dbReference type="EMBL" id="JAVRAD010000005">
    <property type="protein sequence ID" value="MDX8330249.1"/>
    <property type="molecule type" value="Genomic_DNA"/>
</dbReference>
<comment type="caution">
    <text evidence="2">The sequence shown here is derived from an EMBL/GenBank/DDBJ whole genome shotgun (WGS) entry which is preliminary data.</text>
</comment>
<keyword evidence="1" id="KW-1133">Transmembrane helix</keyword>
<name>A0ABU4VXK3_9HYPH</name>
<evidence type="ECO:0000313" key="3">
    <source>
        <dbReference type="Proteomes" id="UP001277561"/>
    </source>
</evidence>
<keyword evidence="3" id="KW-1185">Reference proteome</keyword>
<gene>
    <name evidence="2" type="ORF">RMS29_13490</name>
</gene>
<sequence length="49" mass="5406">MRFYRFDAKGAATNTGGSAKRAPPLIFLHMQTIFASLSGLFSVLQWLMG</sequence>
<protein>
    <submittedName>
        <fullName evidence="2">Uncharacterized protein</fullName>
    </submittedName>
</protein>
<keyword evidence="1" id="KW-0812">Transmembrane</keyword>
<organism evidence="2 3">
    <name type="scientific">Agrobacterium rosae</name>
    <dbReference type="NCBI Taxonomy" id="1972867"/>
    <lineage>
        <taxon>Bacteria</taxon>
        <taxon>Pseudomonadati</taxon>
        <taxon>Pseudomonadota</taxon>
        <taxon>Alphaproteobacteria</taxon>
        <taxon>Hyphomicrobiales</taxon>
        <taxon>Rhizobiaceae</taxon>
        <taxon>Rhizobium/Agrobacterium group</taxon>
        <taxon>Agrobacterium</taxon>
    </lineage>
</organism>
<evidence type="ECO:0000313" key="2">
    <source>
        <dbReference type="EMBL" id="MDX8330249.1"/>
    </source>
</evidence>
<evidence type="ECO:0000256" key="1">
    <source>
        <dbReference type="SAM" id="Phobius"/>
    </source>
</evidence>
<dbReference type="Proteomes" id="UP001277561">
    <property type="component" value="Unassembled WGS sequence"/>
</dbReference>
<feature type="transmembrane region" description="Helical" evidence="1">
    <location>
        <begin position="25"/>
        <end position="48"/>
    </location>
</feature>